<dbReference type="AlphaFoldDB" id="A0A418WCG1"/>
<keyword evidence="1 4" id="KW-0489">Methyltransferase</keyword>
<dbReference type="OrthoDB" id="9794400at2"/>
<accession>A0A418WCG1</accession>
<dbReference type="Pfam" id="PF00588">
    <property type="entry name" value="SpoU_methylase"/>
    <property type="match status" value="1"/>
</dbReference>
<keyword evidence="2 4" id="KW-0808">Transferase</keyword>
<dbReference type="Proteomes" id="UP000284605">
    <property type="component" value="Unassembled WGS sequence"/>
</dbReference>
<dbReference type="InterPro" id="IPR029064">
    <property type="entry name" value="Ribosomal_eL30-like_sf"/>
</dbReference>
<dbReference type="GO" id="GO:0006396">
    <property type="term" value="P:RNA processing"/>
    <property type="evidence" value="ECO:0007669"/>
    <property type="project" value="InterPro"/>
</dbReference>
<dbReference type="SUPFAM" id="SSF75217">
    <property type="entry name" value="alpha/beta knot"/>
    <property type="match status" value="1"/>
</dbReference>
<dbReference type="InterPro" id="IPR001537">
    <property type="entry name" value="SpoU_MeTrfase"/>
</dbReference>
<dbReference type="InterPro" id="IPR029028">
    <property type="entry name" value="Alpha/beta_knot_MTases"/>
</dbReference>
<evidence type="ECO:0000256" key="1">
    <source>
        <dbReference type="ARBA" id="ARBA00022603"/>
    </source>
</evidence>
<sequence>MAGHVINIDSENNDRFRAWERLLDGRGIKKQGAFLLAGRKTVPEALSAAPDRFTAVLAPDTPALQAIEPLLPAHVTRHILARPLFERLDVSGTHLPLLVGSVPDMPVVDLAAPPQGLELVCALGDPGNLGAVMRSAAAFGAARLVLLPDAAHPYHPRALRAGANAVLTLAVARARNWAAVAGAGGPIVSLDGSGEDIGRFPWPRDLRLVLGEEGQGLPVSLALTRLGIPTTGAVESLNATVAAAIALQHYFAAHGPRP</sequence>
<dbReference type="GO" id="GO:0008173">
    <property type="term" value="F:RNA methyltransferase activity"/>
    <property type="evidence" value="ECO:0007669"/>
    <property type="project" value="InterPro"/>
</dbReference>
<dbReference type="GO" id="GO:0032259">
    <property type="term" value="P:methylation"/>
    <property type="evidence" value="ECO:0007669"/>
    <property type="project" value="UniProtKB-KW"/>
</dbReference>
<gene>
    <name evidence="4" type="ORF">D3874_12395</name>
</gene>
<dbReference type="Gene3D" id="3.30.1330.30">
    <property type="match status" value="1"/>
</dbReference>
<dbReference type="Gene3D" id="3.40.1280.10">
    <property type="match status" value="1"/>
</dbReference>
<dbReference type="RefSeq" id="WP_119778360.1">
    <property type="nucleotide sequence ID" value="NZ_QYUK01000011.1"/>
</dbReference>
<organism evidence="4 5">
    <name type="scientific">Oleomonas cavernae</name>
    <dbReference type="NCBI Taxonomy" id="2320859"/>
    <lineage>
        <taxon>Bacteria</taxon>
        <taxon>Pseudomonadati</taxon>
        <taxon>Pseudomonadota</taxon>
        <taxon>Alphaproteobacteria</taxon>
        <taxon>Acetobacterales</taxon>
        <taxon>Acetobacteraceae</taxon>
        <taxon>Oleomonas</taxon>
    </lineage>
</organism>
<name>A0A418WCG1_9PROT</name>
<evidence type="ECO:0000259" key="3">
    <source>
        <dbReference type="Pfam" id="PF00588"/>
    </source>
</evidence>
<comment type="caution">
    <text evidence="4">The sequence shown here is derived from an EMBL/GenBank/DDBJ whole genome shotgun (WGS) entry which is preliminary data.</text>
</comment>
<dbReference type="InterPro" id="IPR051259">
    <property type="entry name" value="rRNA_Methyltransferase"/>
</dbReference>
<evidence type="ECO:0000313" key="4">
    <source>
        <dbReference type="EMBL" id="RJF87723.1"/>
    </source>
</evidence>
<dbReference type="PANTHER" id="PTHR43191:SF2">
    <property type="entry name" value="RRNA METHYLTRANSFERASE 3, MITOCHONDRIAL"/>
    <property type="match status" value="1"/>
</dbReference>
<dbReference type="InterPro" id="IPR029026">
    <property type="entry name" value="tRNA_m1G_MTases_N"/>
</dbReference>
<keyword evidence="5" id="KW-1185">Reference proteome</keyword>
<dbReference type="GO" id="GO:0003723">
    <property type="term" value="F:RNA binding"/>
    <property type="evidence" value="ECO:0007669"/>
    <property type="project" value="InterPro"/>
</dbReference>
<proteinExistence type="predicted"/>
<dbReference type="CDD" id="cd18095">
    <property type="entry name" value="SpoU-like_rRNA-MTase"/>
    <property type="match status" value="1"/>
</dbReference>
<dbReference type="PANTHER" id="PTHR43191">
    <property type="entry name" value="RRNA METHYLTRANSFERASE 3"/>
    <property type="match status" value="1"/>
</dbReference>
<evidence type="ECO:0000313" key="5">
    <source>
        <dbReference type="Proteomes" id="UP000284605"/>
    </source>
</evidence>
<feature type="domain" description="tRNA/rRNA methyltransferase SpoU type" evidence="3">
    <location>
        <begin position="122"/>
        <end position="247"/>
    </location>
</feature>
<dbReference type="SUPFAM" id="SSF55315">
    <property type="entry name" value="L30e-like"/>
    <property type="match status" value="1"/>
</dbReference>
<dbReference type="EMBL" id="QYUK01000011">
    <property type="protein sequence ID" value="RJF87723.1"/>
    <property type="molecule type" value="Genomic_DNA"/>
</dbReference>
<protein>
    <submittedName>
        <fullName evidence="4">TrmH family RNA methyltransferase</fullName>
    </submittedName>
</protein>
<evidence type="ECO:0000256" key="2">
    <source>
        <dbReference type="ARBA" id="ARBA00022679"/>
    </source>
</evidence>
<reference evidence="4 5" key="1">
    <citation type="submission" date="2018-09" db="EMBL/GenBank/DDBJ databases">
        <authorList>
            <person name="Zhu H."/>
        </authorList>
    </citation>
    <scope>NUCLEOTIDE SEQUENCE [LARGE SCALE GENOMIC DNA]</scope>
    <source>
        <strain evidence="4 5">K1W22B-8</strain>
    </source>
</reference>